<keyword evidence="2" id="KW-0732">Signal</keyword>
<protein>
    <submittedName>
        <fullName evidence="3">Uncharacterized protein</fullName>
    </submittedName>
</protein>
<evidence type="ECO:0000313" key="4">
    <source>
        <dbReference type="Proteomes" id="UP001195483"/>
    </source>
</evidence>
<name>A0AAE0T0F7_9BIVA</name>
<evidence type="ECO:0000256" key="2">
    <source>
        <dbReference type="SAM" id="SignalP"/>
    </source>
</evidence>
<dbReference type="InterPro" id="IPR018247">
    <property type="entry name" value="EF_Hand_1_Ca_BS"/>
</dbReference>
<organism evidence="3 4">
    <name type="scientific">Potamilus streckersoni</name>
    <dbReference type="NCBI Taxonomy" id="2493646"/>
    <lineage>
        <taxon>Eukaryota</taxon>
        <taxon>Metazoa</taxon>
        <taxon>Spiralia</taxon>
        <taxon>Lophotrochozoa</taxon>
        <taxon>Mollusca</taxon>
        <taxon>Bivalvia</taxon>
        <taxon>Autobranchia</taxon>
        <taxon>Heteroconchia</taxon>
        <taxon>Palaeoheterodonta</taxon>
        <taxon>Unionida</taxon>
        <taxon>Unionoidea</taxon>
        <taxon>Unionidae</taxon>
        <taxon>Ambleminae</taxon>
        <taxon>Lampsilini</taxon>
        <taxon>Potamilus</taxon>
    </lineage>
</organism>
<keyword evidence="1" id="KW-0106">Calcium</keyword>
<comment type="caution">
    <text evidence="3">The sequence shown here is derived from an EMBL/GenBank/DDBJ whole genome shotgun (WGS) entry which is preliminary data.</text>
</comment>
<proteinExistence type="predicted"/>
<sequence length="154" mass="17278">MKMEKGLGRLAALFLCILFTQKGFTYEQMSFDNDLHRKLKGLFVLTDRSPADGYINLDEFISIVLDKDFNGDNSISRQEWISVDTGIGIFDVATANRIFQAFDSDKNDAITLPDVIATFNTIDAAVKRDGKVSAFEFLIAYIRLVTAIPNKKNP</sequence>
<dbReference type="PROSITE" id="PS00018">
    <property type="entry name" value="EF_HAND_1"/>
    <property type="match status" value="1"/>
</dbReference>
<reference evidence="3" key="1">
    <citation type="journal article" date="2021" name="Genome Biol. Evol.">
        <title>A High-Quality Reference Genome for a Parasitic Bivalve with Doubly Uniparental Inheritance (Bivalvia: Unionida).</title>
        <authorList>
            <person name="Smith C.H."/>
        </authorList>
    </citation>
    <scope>NUCLEOTIDE SEQUENCE</scope>
    <source>
        <strain evidence="3">CHS0354</strain>
    </source>
</reference>
<dbReference type="InterPro" id="IPR011992">
    <property type="entry name" value="EF-hand-dom_pair"/>
</dbReference>
<dbReference type="AlphaFoldDB" id="A0AAE0T0F7"/>
<dbReference type="EMBL" id="JAEAOA010001465">
    <property type="protein sequence ID" value="KAK3601114.1"/>
    <property type="molecule type" value="Genomic_DNA"/>
</dbReference>
<evidence type="ECO:0000313" key="3">
    <source>
        <dbReference type="EMBL" id="KAK3601114.1"/>
    </source>
</evidence>
<evidence type="ECO:0000256" key="1">
    <source>
        <dbReference type="ARBA" id="ARBA00022837"/>
    </source>
</evidence>
<keyword evidence="4" id="KW-1185">Reference proteome</keyword>
<dbReference type="Proteomes" id="UP001195483">
    <property type="component" value="Unassembled WGS sequence"/>
</dbReference>
<reference evidence="3" key="3">
    <citation type="submission" date="2023-05" db="EMBL/GenBank/DDBJ databases">
        <authorList>
            <person name="Smith C.H."/>
        </authorList>
    </citation>
    <scope>NUCLEOTIDE SEQUENCE</scope>
    <source>
        <strain evidence="3">CHS0354</strain>
        <tissue evidence="3">Mantle</tissue>
    </source>
</reference>
<dbReference type="Gene3D" id="1.10.238.10">
    <property type="entry name" value="EF-hand"/>
    <property type="match status" value="1"/>
</dbReference>
<accession>A0AAE0T0F7</accession>
<dbReference type="SUPFAM" id="SSF47473">
    <property type="entry name" value="EF-hand"/>
    <property type="match status" value="1"/>
</dbReference>
<reference evidence="3" key="2">
    <citation type="journal article" date="2021" name="Genome Biol. Evol.">
        <title>Developing a high-quality reference genome for a parasitic bivalve with doubly uniparental inheritance (Bivalvia: Unionida).</title>
        <authorList>
            <person name="Smith C.H."/>
        </authorList>
    </citation>
    <scope>NUCLEOTIDE SEQUENCE</scope>
    <source>
        <strain evidence="3">CHS0354</strain>
        <tissue evidence="3">Mantle</tissue>
    </source>
</reference>
<gene>
    <name evidence="3" type="ORF">CHS0354_024835</name>
</gene>
<feature type="signal peptide" evidence="2">
    <location>
        <begin position="1"/>
        <end position="25"/>
    </location>
</feature>
<feature type="chain" id="PRO_5042072948" evidence="2">
    <location>
        <begin position="26"/>
        <end position="154"/>
    </location>
</feature>